<dbReference type="GO" id="GO:0003681">
    <property type="term" value="F:bent DNA binding"/>
    <property type="evidence" value="ECO:0007669"/>
    <property type="project" value="TreeGrafter"/>
</dbReference>
<evidence type="ECO:0000256" key="3">
    <source>
        <dbReference type="ARBA" id="ARBA00022490"/>
    </source>
</evidence>
<dbReference type="GO" id="GO:0032993">
    <property type="term" value="C:protein-DNA complex"/>
    <property type="evidence" value="ECO:0007669"/>
    <property type="project" value="TreeGrafter"/>
</dbReference>
<evidence type="ECO:0000256" key="2">
    <source>
        <dbReference type="ARBA" id="ARBA00010610"/>
    </source>
</evidence>
<dbReference type="PANTHER" id="PTHR38097:SF2">
    <property type="entry name" value="DNA-BINDING PROTEIN STPA"/>
    <property type="match status" value="1"/>
</dbReference>
<dbReference type="EMBL" id="CP031222">
    <property type="protein sequence ID" value="AXI03379.1"/>
    <property type="molecule type" value="Genomic_DNA"/>
</dbReference>
<evidence type="ECO:0000256" key="4">
    <source>
        <dbReference type="ARBA" id="ARBA00023125"/>
    </source>
</evidence>
<dbReference type="PANTHER" id="PTHR38097">
    <property type="match status" value="1"/>
</dbReference>
<dbReference type="GO" id="GO:0005829">
    <property type="term" value="C:cytosol"/>
    <property type="evidence" value="ECO:0007669"/>
    <property type="project" value="TreeGrafter"/>
</dbReference>
<dbReference type="GO" id="GO:0000976">
    <property type="term" value="F:transcription cis-regulatory region binding"/>
    <property type="evidence" value="ECO:0007669"/>
    <property type="project" value="TreeGrafter"/>
</dbReference>
<dbReference type="GO" id="GO:0003680">
    <property type="term" value="F:minor groove of adenine-thymine-rich DNA binding"/>
    <property type="evidence" value="ECO:0007669"/>
    <property type="project" value="TreeGrafter"/>
</dbReference>
<gene>
    <name evidence="6" type="ORF">HYN46_11325</name>
</gene>
<dbReference type="OrthoDB" id="5297879at2"/>
<dbReference type="KEGG" id="mbah:HYN46_11325"/>
<evidence type="ECO:0000259" key="5">
    <source>
        <dbReference type="SMART" id="SM00528"/>
    </source>
</evidence>
<comment type="subcellular location">
    <subcellularLocation>
        <location evidence="1">Cytoplasm</location>
        <location evidence="1">Nucleoid</location>
    </subcellularLocation>
</comment>
<reference evidence="6 7" key="1">
    <citation type="submission" date="2018-07" db="EMBL/GenBank/DDBJ databases">
        <title>Genome sequencing of Moraxellaceae gen. HYN0046.</title>
        <authorList>
            <person name="Kim M."/>
            <person name="Yi H."/>
        </authorList>
    </citation>
    <scope>NUCLEOTIDE SEQUENCE [LARGE SCALE GENOMIC DNA]</scope>
    <source>
        <strain evidence="6 7">HYN0046</strain>
    </source>
</reference>
<keyword evidence="3" id="KW-0963">Cytoplasm</keyword>
<evidence type="ECO:0000313" key="7">
    <source>
        <dbReference type="Proteomes" id="UP000253940"/>
    </source>
</evidence>
<sequence>MSTDLSQLSVAELERVINQAKSLVEVKQVDAIKNGYAQIEAIAASLNMTLDELVEAGRTRGSRRTSTVRKPVEARYRNPQNPAEAWTGRGKPPRWLAAKINAGAKKEDFLI</sequence>
<comment type="similarity">
    <text evidence="2">Belongs to the histone-like protein H-NS family.</text>
</comment>
<keyword evidence="4" id="KW-0238">DNA-binding</keyword>
<dbReference type="Gene3D" id="4.10.430.10">
    <property type="entry name" value="Histone-like protein H-NS, C-terminal domain"/>
    <property type="match status" value="1"/>
</dbReference>
<dbReference type="InterPro" id="IPR027444">
    <property type="entry name" value="H-NS_C_dom"/>
</dbReference>
<keyword evidence="7" id="KW-1185">Reference proteome</keyword>
<evidence type="ECO:0000256" key="1">
    <source>
        <dbReference type="ARBA" id="ARBA00004453"/>
    </source>
</evidence>
<name>A0A345P7X0_9GAMM</name>
<protein>
    <submittedName>
        <fullName evidence="6">H-NS histone family protein</fullName>
    </submittedName>
</protein>
<dbReference type="RefSeq" id="WP_114899487.1">
    <property type="nucleotide sequence ID" value="NZ_CP031222.1"/>
</dbReference>
<dbReference type="SUPFAM" id="SSF81273">
    <property type="entry name" value="H-NS histone-like proteins"/>
    <property type="match status" value="1"/>
</dbReference>
<dbReference type="AlphaFoldDB" id="A0A345P7X0"/>
<dbReference type="Proteomes" id="UP000253940">
    <property type="component" value="Chromosome"/>
</dbReference>
<dbReference type="InterPro" id="IPR037150">
    <property type="entry name" value="H-NS_C_dom_sf"/>
</dbReference>
<dbReference type="GO" id="GO:0001217">
    <property type="term" value="F:DNA-binding transcription repressor activity"/>
    <property type="evidence" value="ECO:0007669"/>
    <property type="project" value="TreeGrafter"/>
</dbReference>
<feature type="domain" description="DNA-binding protein H-NS-like C-terminal" evidence="5">
    <location>
        <begin position="66"/>
        <end position="111"/>
    </location>
</feature>
<organism evidence="6 7">
    <name type="scientific">Aquirhabdus parva</name>
    <dbReference type="NCBI Taxonomy" id="2283318"/>
    <lineage>
        <taxon>Bacteria</taxon>
        <taxon>Pseudomonadati</taxon>
        <taxon>Pseudomonadota</taxon>
        <taxon>Gammaproteobacteria</taxon>
        <taxon>Moraxellales</taxon>
        <taxon>Moraxellaceae</taxon>
        <taxon>Aquirhabdus</taxon>
    </lineage>
</organism>
<dbReference type="GO" id="GO:0009295">
    <property type="term" value="C:nucleoid"/>
    <property type="evidence" value="ECO:0007669"/>
    <property type="project" value="UniProtKB-SubCell"/>
</dbReference>
<evidence type="ECO:0000313" key="6">
    <source>
        <dbReference type="EMBL" id="AXI03379.1"/>
    </source>
</evidence>
<dbReference type="Pfam" id="PF00816">
    <property type="entry name" value="Histone_HNS"/>
    <property type="match status" value="1"/>
</dbReference>
<proteinExistence type="inferred from homology"/>
<dbReference type="SMART" id="SM00528">
    <property type="entry name" value="HNS"/>
    <property type="match status" value="1"/>
</dbReference>
<accession>A0A345P7X0</accession>